<dbReference type="AlphaFoldDB" id="A0A061J6U5"/>
<gene>
    <name evidence="2" type="ORF">TRSC58_01121</name>
</gene>
<feature type="region of interest" description="Disordered" evidence="1">
    <location>
        <begin position="179"/>
        <end position="216"/>
    </location>
</feature>
<dbReference type="Proteomes" id="UP000031737">
    <property type="component" value="Unassembled WGS sequence"/>
</dbReference>
<feature type="region of interest" description="Disordered" evidence="1">
    <location>
        <begin position="249"/>
        <end position="295"/>
    </location>
</feature>
<accession>A0A061J6U5</accession>
<reference evidence="2 3" key="1">
    <citation type="submission" date="2013-07" db="EMBL/GenBank/DDBJ databases">
        <authorList>
            <person name="Stoco P.H."/>
            <person name="Wagner G."/>
            <person name="Gerber A."/>
            <person name="Zaha A."/>
            <person name="Thompson C."/>
            <person name="Bartholomeu D.C."/>
            <person name="Luckemeyer D.D."/>
            <person name="Bahia D."/>
            <person name="Loreto E."/>
            <person name="Prestes E.B."/>
            <person name="Lima F.M."/>
            <person name="Rodrigues-Luiz G."/>
            <person name="Vallejo G.A."/>
            <person name="Filho J.F."/>
            <person name="Monteiro K.M."/>
            <person name="Tyler K.M."/>
            <person name="de Almeida L.G."/>
            <person name="Ortiz M.F."/>
            <person name="Siervo M.A."/>
            <person name="de Moraes M.H."/>
            <person name="Cunha O.L."/>
            <person name="Mendonca-Neto R."/>
            <person name="Silva R."/>
            <person name="Teixeira S.M."/>
            <person name="Murta S.M."/>
            <person name="Sincero T.C."/>
            <person name="Mendes T.A."/>
            <person name="Urmenyi T.P."/>
            <person name="Silva V.G."/>
            <person name="da Rocha W.D."/>
            <person name="Andersson B."/>
            <person name="Romanha A.J."/>
            <person name="Steindel M."/>
            <person name="de Vasconcelos A.T."/>
            <person name="Grisard E.C."/>
        </authorList>
    </citation>
    <scope>NUCLEOTIDE SEQUENCE [LARGE SCALE GENOMIC DNA]</scope>
    <source>
        <strain evidence="2 3">SC58</strain>
    </source>
</reference>
<feature type="compositionally biased region" description="Polar residues" evidence="1">
    <location>
        <begin position="376"/>
        <end position="412"/>
    </location>
</feature>
<proteinExistence type="predicted"/>
<comment type="caution">
    <text evidence="2">The sequence shown here is derived from an EMBL/GenBank/DDBJ whole genome shotgun (WGS) entry which is preliminary data.</text>
</comment>
<keyword evidence="3" id="KW-1185">Reference proteome</keyword>
<evidence type="ECO:0000313" key="2">
    <source>
        <dbReference type="EMBL" id="ESL11138.1"/>
    </source>
</evidence>
<name>A0A061J6U5_TRYRA</name>
<feature type="compositionally biased region" description="Basic and acidic residues" evidence="1">
    <location>
        <begin position="278"/>
        <end position="293"/>
    </location>
</feature>
<feature type="region of interest" description="Disordered" evidence="1">
    <location>
        <begin position="343"/>
        <end position="464"/>
    </location>
</feature>
<organism evidence="2 3">
    <name type="scientific">Trypanosoma rangeli SC58</name>
    <dbReference type="NCBI Taxonomy" id="429131"/>
    <lineage>
        <taxon>Eukaryota</taxon>
        <taxon>Discoba</taxon>
        <taxon>Euglenozoa</taxon>
        <taxon>Kinetoplastea</taxon>
        <taxon>Metakinetoplastina</taxon>
        <taxon>Trypanosomatida</taxon>
        <taxon>Trypanosomatidae</taxon>
        <taxon>Trypanosoma</taxon>
        <taxon>Herpetosoma</taxon>
    </lineage>
</organism>
<dbReference type="OrthoDB" id="247710at2759"/>
<evidence type="ECO:0000313" key="3">
    <source>
        <dbReference type="Proteomes" id="UP000031737"/>
    </source>
</evidence>
<dbReference type="EMBL" id="AUPL01001121">
    <property type="protein sequence ID" value="ESL11138.1"/>
    <property type="molecule type" value="Genomic_DNA"/>
</dbReference>
<sequence length="534" mass="56289">MRNGSQQWDPGAALGLQRGYWCHAFPAFSQMLCGDEVSARPTTTAAERTPTVASLLMPSMVCSSSSSDTVNASMAANSRKDSGGGGIDVAGKDAGAAFQEKIRLLKKSMQEQRAVREQQRRDWDERGQLETTNPSAWACGVPLEGDSGVVGLGCQARRNGMRAAAAQTQPARSLFALTNSSTETGRTAMSEGDDEADMSKTTPSRGNGRVDAGQDETDAMDLSTSPVVVVVVDESPHAVEHRDSAATAAKGAAFSSPVDAQSRAVSAPHGDYGGGSEAGRDDAVHGTRAEKKQANRRILQSVPAMIQAAEVLQSSTPHSTKHRQHHTLVSPLVTSGVAMGKKFSASHGVGGSVGGARRRQATRKQVTEIHTLRAPSESSTSRLSTQRCTHETSLQSLPPSSDTETKQLSGSSNEDKDELVPRRPTRRSAALEDELERLTAAGTGGNHAPFRGTLSVSSESADTRPVRVIRERSGTRGAAAAEAAPLTGSRMNDCTGACAALHSCSSSFMRTRVEEDGGACDIHSSAFPFIMQCR</sequence>
<protein>
    <submittedName>
        <fullName evidence="2">Uncharacterized protein</fullName>
    </submittedName>
</protein>
<evidence type="ECO:0000256" key="1">
    <source>
        <dbReference type="SAM" id="MobiDB-lite"/>
    </source>
</evidence>
<dbReference type="VEuPathDB" id="TriTrypDB:TRSC58_01121"/>